<gene>
    <name evidence="14" type="primary">109544726</name>
    <name evidence="13" type="ORF">D910_10659</name>
</gene>
<reference evidence="15 16" key="1">
    <citation type="journal article" date="2013" name="Genome Biol.">
        <title>Draft genome of the mountain pine beetle, Dendroctonus ponderosae Hopkins, a major forest pest.</title>
        <authorList>
            <person name="Keeling C.I."/>
            <person name="Yuen M.M."/>
            <person name="Liao N.Y."/>
            <person name="Docking T.R."/>
            <person name="Chan S.K."/>
            <person name="Taylor G.A."/>
            <person name="Palmquist D.L."/>
            <person name="Jackman S.D."/>
            <person name="Nguyen A."/>
            <person name="Li M."/>
            <person name="Henderson H."/>
            <person name="Janes J.K."/>
            <person name="Zhao Y."/>
            <person name="Pandoh P."/>
            <person name="Moore R."/>
            <person name="Sperling F.A."/>
            <person name="Huber D.P."/>
            <person name="Birol I."/>
            <person name="Jones S.J."/>
            <person name="Bohlmann J."/>
        </authorList>
    </citation>
    <scope>NUCLEOTIDE SEQUENCE</scope>
</reference>
<proteinExistence type="inferred from homology"/>
<comment type="subcellular location">
    <subcellularLocation>
        <location evidence="1">Mitochondrion inner membrane</location>
        <topology evidence="1">Single-pass membrane protein</topology>
        <orientation evidence="1">Matrix side</orientation>
    </subcellularLocation>
</comment>
<evidence type="ECO:0000256" key="10">
    <source>
        <dbReference type="ARBA" id="ARBA00023136"/>
    </source>
</evidence>
<evidence type="ECO:0000256" key="5">
    <source>
        <dbReference type="ARBA" id="ARBA00022692"/>
    </source>
</evidence>
<comment type="function">
    <text evidence="11">Accessory subunit of the mitochondrial membrane respiratory chain NADH dehydrogenase (Complex I), that is believed not to be involved in catalysis. Complex I functions in the transfer of electrons from NADH to the respiratory chain. The immediate electron acceptor for the enzyme is believed to be ubiquinone.</text>
</comment>
<dbReference type="KEGG" id="dpa:109544726"/>
<name>U4UJU1_DENPD</name>
<evidence type="ECO:0000256" key="12">
    <source>
        <dbReference type="SAM" id="Phobius"/>
    </source>
</evidence>
<dbReference type="Pfam" id="PF06374">
    <property type="entry name" value="NDUF_C2"/>
    <property type="match status" value="1"/>
</dbReference>
<dbReference type="PANTHER" id="PTHR13099">
    <property type="entry name" value="NADH-UBIQUINONE OXIDOREDUCTASE SUBUNIT B14.5B"/>
    <property type="match status" value="1"/>
</dbReference>
<evidence type="ECO:0000256" key="2">
    <source>
        <dbReference type="ARBA" id="ARBA00008674"/>
    </source>
</evidence>
<keyword evidence="6 11" id="KW-0999">Mitochondrion inner membrane</keyword>
<keyword evidence="9 11" id="KW-0496">Mitochondrion</keyword>
<accession>U4UJU1</accession>
<dbReference type="AlphaFoldDB" id="U4UJU1"/>
<organism evidence="13 16">
    <name type="scientific">Dendroctonus ponderosae</name>
    <name type="common">Mountain pine beetle</name>
    <dbReference type="NCBI Taxonomy" id="77166"/>
    <lineage>
        <taxon>Eukaryota</taxon>
        <taxon>Metazoa</taxon>
        <taxon>Ecdysozoa</taxon>
        <taxon>Arthropoda</taxon>
        <taxon>Hexapoda</taxon>
        <taxon>Insecta</taxon>
        <taxon>Pterygota</taxon>
        <taxon>Neoptera</taxon>
        <taxon>Endopterygota</taxon>
        <taxon>Coleoptera</taxon>
        <taxon>Polyphaga</taxon>
        <taxon>Cucujiformia</taxon>
        <taxon>Curculionidae</taxon>
        <taxon>Scolytinae</taxon>
        <taxon>Dendroctonus</taxon>
    </lineage>
</organism>
<dbReference type="Proteomes" id="UP000030742">
    <property type="component" value="Unassembled WGS sequence"/>
</dbReference>
<dbReference type="Proteomes" id="UP000019118">
    <property type="component" value="Unassembled WGS sequence"/>
</dbReference>
<keyword evidence="4 11" id="KW-0679">Respiratory chain</keyword>
<evidence type="ECO:0000313" key="16">
    <source>
        <dbReference type="Proteomes" id="UP000030742"/>
    </source>
</evidence>
<evidence type="ECO:0000256" key="7">
    <source>
        <dbReference type="ARBA" id="ARBA00022982"/>
    </source>
</evidence>
<evidence type="ECO:0000256" key="4">
    <source>
        <dbReference type="ARBA" id="ARBA00022660"/>
    </source>
</evidence>
<dbReference type="EnsemblMetazoa" id="XM_019915036.1">
    <property type="protein sequence ID" value="XP_019770595.1"/>
    <property type="gene ID" value="LOC109544726"/>
</dbReference>
<dbReference type="GO" id="GO:0005743">
    <property type="term" value="C:mitochondrial inner membrane"/>
    <property type="evidence" value="ECO:0007669"/>
    <property type="project" value="UniProtKB-SubCell"/>
</dbReference>
<dbReference type="EMBL" id="KB632354">
    <property type="protein sequence ID" value="ERL93367.1"/>
    <property type="molecule type" value="Genomic_DNA"/>
</dbReference>
<protein>
    <recommendedName>
        <fullName evidence="11">NADH dehydrogenase [ubiquinone] 1 subunit C2</fullName>
    </recommendedName>
</protein>
<evidence type="ECO:0000313" key="14">
    <source>
        <dbReference type="EnsemblMetazoa" id="XP_019770595.1"/>
    </source>
</evidence>
<dbReference type="OrthoDB" id="6329847at2759"/>
<evidence type="ECO:0000256" key="6">
    <source>
        <dbReference type="ARBA" id="ARBA00022792"/>
    </source>
</evidence>
<dbReference type="PANTHER" id="PTHR13099:SF0">
    <property type="entry name" value="NADH DEHYDROGENASE [UBIQUINONE] 1 SUBUNIT C2-RELATED"/>
    <property type="match status" value="1"/>
</dbReference>
<sequence length="121" mass="13440">MDTPGRPKLAKTPLELLNSPGIEPGVLHVLYTPIVGGLLGFVSVILANWAGKKPLMSGIQKHIVGLSAGVGIGVLVDKYRNEHLAKRDAIFRHYIELHPEDFPPYERVKIGDVFEPWRPIR</sequence>
<evidence type="ECO:0000256" key="8">
    <source>
        <dbReference type="ARBA" id="ARBA00022989"/>
    </source>
</evidence>
<keyword evidence="5 12" id="KW-0812">Transmembrane</keyword>
<reference evidence="14" key="2">
    <citation type="submission" date="2024-08" db="UniProtKB">
        <authorList>
            <consortium name="EnsemblMetazoa"/>
        </authorList>
    </citation>
    <scope>IDENTIFICATION</scope>
</reference>
<keyword evidence="15" id="KW-1185">Reference proteome</keyword>
<keyword evidence="8 12" id="KW-1133">Transmembrane helix</keyword>
<comment type="similarity">
    <text evidence="2 11">Belongs to the complex I NDUFC2 subunit family.</text>
</comment>
<feature type="transmembrane region" description="Helical" evidence="12">
    <location>
        <begin position="30"/>
        <end position="51"/>
    </location>
</feature>
<evidence type="ECO:0000256" key="3">
    <source>
        <dbReference type="ARBA" id="ARBA00022448"/>
    </source>
</evidence>
<evidence type="ECO:0000256" key="9">
    <source>
        <dbReference type="ARBA" id="ARBA00023128"/>
    </source>
</evidence>
<keyword evidence="7 11" id="KW-0249">Electron transport</keyword>
<evidence type="ECO:0000313" key="13">
    <source>
        <dbReference type="EMBL" id="ERL93367.1"/>
    </source>
</evidence>
<keyword evidence="10 11" id="KW-0472">Membrane</keyword>
<evidence type="ECO:0000256" key="11">
    <source>
        <dbReference type="PIRNR" id="PIRNR017834"/>
    </source>
</evidence>
<dbReference type="PIRSF" id="PIRSF017834">
    <property type="entry name" value="NADH-UbQ_OxRdtase_b14.5b"/>
    <property type="match status" value="1"/>
</dbReference>
<dbReference type="GO" id="GO:0006120">
    <property type="term" value="P:mitochondrial electron transport, NADH to ubiquinone"/>
    <property type="evidence" value="ECO:0007669"/>
    <property type="project" value="InterPro"/>
</dbReference>
<evidence type="ECO:0000313" key="15">
    <source>
        <dbReference type="Proteomes" id="UP000019118"/>
    </source>
</evidence>
<keyword evidence="3 11" id="KW-0813">Transport</keyword>
<evidence type="ECO:0000256" key="1">
    <source>
        <dbReference type="ARBA" id="ARBA00004298"/>
    </source>
</evidence>
<dbReference type="InterPro" id="IPR009423">
    <property type="entry name" value="NDUC2"/>
</dbReference>
<dbReference type="STRING" id="77166.U4UJU1"/>